<evidence type="ECO:0000313" key="1">
    <source>
        <dbReference type="EMBL" id="AMG73995.1"/>
    </source>
</evidence>
<protein>
    <submittedName>
        <fullName evidence="1">Secreted protein</fullName>
    </submittedName>
</protein>
<keyword evidence="2" id="KW-1185">Reference proteome</keyword>
<dbReference type="KEGG" id="sgi:SGRAN_1614"/>
<dbReference type="EMBL" id="CP012199">
    <property type="protein sequence ID" value="AMG73995.1"/>
    <property type="molecule type" value="Genomic_DNA"/>
</dbReference>
<sequence length="275" mass="29722">MGVRFSAVRFAPIQSVDLKQESAANEGAFIVAEFNGDGRPDFIVTTQNWGCAEEADHGKMGPPYDFIISTAAGYQVAYGFNGDIGPEDVKRRGKRDVVEYRRGWNGNCGYIETAVWGWNGTQMDVIERRDDKGKLVDKEGCAVGTQAAARPASFPPIPKGYYAVGTTCARAASAQAASDGPDSLAHFDESALTWFDGGPQIRGFESLGNNRFRVHARSYGNGDDTKGTSTNFIIRVTGASGFVAEAGSTLFDEQVSFMHCPTDTVPKGVRDWFEG</sequence>
<organism evidence="1 2">
    <name type="scientific">Sphingopyxis granuli</name>
    <dbReference type="NCBI Taxonomy" id="267128"/>
    <lineage>
        <taxon>Bacteria</taxon>
        <taxon>Pseudomonadati</taxon>
        <taxon>Pseudomonadota</taxon>
        <taxon>Alphaproteobacteria</taxon>
        <taxon>Sphingomonadales</taxon>
        <taxon>Sphingomonadaceae</taxon>
        <taxon>Sphingopyxis</taxon>
    </lineage>
</organism>
<name>A0AA86GJH2_9SPHN</name>
<accession>A0AA86GJH2</accession>
<dbReference type="AlphaFoldDB" id="A0AA86GJH2"/>
<reference evidence="1 2" key="1">
    <citation type="journal article" date="2016" name="BMC Genomics">
        <title>Genomic analysis of the nitrate-respiring Sphingopyxis granuli (formerly Sphingomonas macrogoltabida) strain TFA.</title>
        <authorList>
            <person name="Garcia-Romero I."/>
            <person name="Perez-Pulido A.J."/>
            <person name="Gonzalez-Flores Y.E."/>
            <person name="Reyes-Ramirez F."/>
            <person name="Santero E."/>
            <person name="Floriano B."/>
        </authorList>
    </citation>
    <scope>NUCLEOTIDE SEQUENCE [LARGE SCALE GENOMIC DNA]</scope>
    <source>
        <strain evidence="1 2">TFA</strain>
    </source>
</reference>
<evidence type="ECO:0000313" key="2">
    <source>
        <dbReference type="Proteomes" id="UP000058599"/>
    </source>
</evidence>
<proteinExistence type="predicted"/>
<dbReference type="Proteomes" id="UP000058599">
    <property type="component" value="Chromosome"/>
</dbReference>
<gene>
    <name evidence="1" type="ORF">SGRAN_1614</name>
</gene>